<dbReference type="InterPro" id="IPR011527">
    <property type="entry name" value="ABC1_TM_dom"/>
</dbReference>
<evidence type="ECO:0000313" key="12">
    <source>
        <dbReference type="Proteomes" id="UP001153712"/>
    </source>
</evidence>
<dbReference type="Gene3D" id="3.40.50.300">
    <property type="entry name" value="P-loop containing nucleotide triphosphate hydrolases"/>
    <property type="match status" value="2"/>
</dbReference>
<dbReference type="EMBL" id="OU900095">
    <property type="protein sequence ID" value="CAG9858341.1"/>
    <property type="molecule type" value="Genomic_DNA"/>
</dbReference>
<keyword evidence="12" id="KW-1185">Reference proteome</keyword>
<feature type="transmembrane region" description="Helical" evidence="8">
    <location>
        <begin position="88"/>
        <end position="106"/>
    </location>
</feature>
<dbReference type="PROSITE" id="PS50893">
    <property type="entry name" value="ABC_TRANSPORTER_2"/>
    <property type="match status" value="2"/>
</dbReference>
<keyword evidence="6 8" id="KW-1133">Transmembrane helix</keyword>
<dbReference type="InterPro" id="IPR027417">
    <property type="entry name" value="P-loop_NTPase"/>
</dbReference>
<dbReference type="Proteomes" id="UP001153712">
    <property type="component" value="Chromosome 2"/>
</dbReference>
<feature type="transmembrane region" description="Helical" evidence="8">
    <location>
        <begin position="793"/>
        <end position="815"/>
    </location>
</feature>
<evidence type="ECO:0000256" key="8">
    <source>
        <dbReference type="SAM" id="Phobius"/>
    </source>
</evidence>
<protein>
    <recommendedName>
        <fullName evidence="13">Multidrug resistance-associated protein lethal(2)03659</fullName>
    </recommendedName>
</protein>
<dbReference type="CDD" id="cd18579">
    <property type="entry name" value="ABC_6TM_ABCC_D1"/>
    <property type="match status" value="1"/>
</dbReference>
<feature type="transmembrane region" description="Helical" evidence="8">
    <location>
        <begin position="207"/>
        <end position="228"/>
    </location>
</feature>
<proteinExistence type="predicted"/>
<feature type="domain" description="ABC transporter" evidence="9">
    <location>
        <begin position="408"/>
        <end position="628"/>
    </location>
</feature>
<dbReference type="OrthoDB" id="6500128at2759"/>
<dbReference type="CDD" id="cd03244">
    <property type="entry name" value="ABCC_MRP_domain2"/>
    <property type="match status" value="1"/>
</dbReference>
<evidence type="ECO:0000256" key="6">
    <source>
        <dbReference type="ARBA" id="ARBA00022989"/>
    </source>
</evidence>
<accession>A0A9N9TMD7</accession>
<feature type="transmembrane region" description="Helical" evidence="8">
    <location>
        <begin position="134"/>
        <end position="156"/>
    </location>
</feature>
<dbReference type="InterPro" id="IPR050173">
    <property type="entry name" value="ABC_transporter_C-like"/>
</dbReference>
<dbReference type="FunFam" id="3.40.50.300:FF:000163">
    <property type="entry name" value="Multidrug resistance-associated protein member 4"/>
    <property type="match status" value="1"/>
</dbReference>
<dbReference type="FunFam" id="3.40.50.300:FF:000482">
    <property type="entry name" value="Multidrug resistance-associated protein member 4"/>
    <property type="match status" value="1"/>
</dbReference>
<dbReference type="InterPro" id="IPR036640">
    <property type="entry name" value="ABC1_TM_sf"/>
</dbReference>
<evidence type="ECO:0000256" key="2">
    <source>
        <dbReference type="ARBA" id="ARBA00022448"/>
    </source>
</evidence>
<dbReference type="FunFam" id="1.20.1560.10:FF:000026">
    <property type="entry name" value="Multidrug resistance-associated protein lethal(2)03659"/>
    <property type="match status" value="1"/>
</dbReference>
<dbReference type="PROSITE" id="PS00211">
    <property type="entry name" value="ABC_TRANSPORTER_1"/>
    <property type="match status" value="2"/>
</dbReference>
<dbReference type="SUPFAM" id="SSF52540">
    <property type="entry name" value="P-loop containing nucleoside triphosphate hydrolases"/>
    <property type="match status" value="2"/>
</dbReference>
<feature type="transmembrane region" description="Helical" evidence="8">
    <location>
        <begin position="699"/>
        <end position="722"/>
    </location>
</feature>
<dbReference type="GO" id="GO:0016887">
    <property type="term" value="F:ATP hydrolysis activity"/>
    <property type="evidence" value="ECO:0007669"/>
    <property type="project" value="InterPro"/>
</dbReference>
<evidence type="ECO:0000256" key="1">
    <source>
        <dbReference type="ARBA" id="ARBA00004141"/>
    </source>
</evidence>
<dbReference type="Gene3D" id="1.20.1560.10">
    <property type="entry name" value="ABC transporter type 1, transmembrane domain"/>
    <property type="match status" value="2"/>
</dbReference>
<feature type="transmembrane region" description="Helical" evidence="8">
    <location>
        <begin position="874"/>
        <end position="903"/>
    </location>
</feature>
<dbReference type="InterPro" id="IPR003439">
    <property type="entry name" value="ABC_transporter-like_ATP-bd"/>
</dbReference>
<dbReference type="FunFam" id="1.20.1560.10:FF:000014">
    <property type="entry name" value="Multidrug resistance-associated protein member 4"/>
    <property type="match status" value="1"/>
</dbReference>
<keyword evidence="4" id="KW-0547">Nucleotide-binding</keyword>
<keyword evidence="7 8" id="KW-0472">Membrane</keyword>
<evidence type="ECO:0000313" key="11">
    <source>
        <dbReference type="EMBL" id="CAG9858341.1"/>
    </source>
</evidence>
<dbReference type="GO" id="GO:0016020">
    <property type="term" value="C:membrane"/>
    <property type="evidence" value="ECO:0007669"/>
    <property type="project" value="UniProtKB-SubCell"/>
</dbReference>
<evidence type="ECO:0000259" key="10">
    <source>
        <dbReference type="PROSITE" id="PS50929"/>
    </source>
</evidence>
<feature type="transmembrane region" description="Helical" evidence="8">
    <location>
        <begin position="976"/>
        <end position="996"/>
    </location>
</feature>
<dbReference type="Pfam" id="PF00664">
    <property type="entry name" value="ABC_membrane"/>
    <property type="match status" value="2"/>
</dbReference>
<dbReference type="InterPro" id="IPR017871">
    <property type="entry name" value="ABC_transporter-like_CS"/>
</dbReference>
<reference evidence="11" key="1">
    <citation type="submission" date="2022-01" db="EMBL/GenBank/DDBJ databases">
        <authorList>
            <person name="King R."/>
        </authorList>
    </citation>
    <scope>NUCLEOTIDE SEQUENCE</scope>
</reference>
<keyword evidence="5" id="KW-0067">ATP-binding</keyword>
<name>A0A9N9TMD7_PHYSR</name>
<feature type="domain" description="ABC transmembrane type-1" evidence="10">
    <location>
        <begin position="96"/>
        <end position="365"/>
    </location>
</feature>
<evidence type="ECO:0000256" key="7">
    <source>
        <dbReference type="ARBA" id="ARBA00023136"/>
    </source>
</evidence>
<feature type="domain" description="ABC transporter" evidence="9">
    <location>
        <begin position="1073"/>
        <end position="1302"/>
    </location>
</feature>
<evidence type="ECO:0000256" key="5">
    <source>
        <dbReference type="ARBA" id="ARBA00022840"/>
    </source>
</evidence>
<comment type="subcellular location">
    <subcellularLocation>
        <location evidence="1">Membrane</location>
        <topology evidence="1">Multi-pass membrane protein</topology>
    </subcellularLocation>
</comment>
<dbReference type="GO" id="GO:0140359">
    <property type="term" value="F:ABC-type transporter activity"/>
    <property type="evidence" value="ECO:0007669"/>
    <property type="project" value="InterPro"/>
</dbReference>
<dbReference type="CDD" id="cd03250">
    <property type="entry name" value="ABCC_MRP_domain1"/>
    <property type="match status" value="1"/>
</dbReference>
<keyword evidence="2" id="KW-0813">Transport</keyword>
<dbReference type="InterPro" id="IPR044746">
    <property type="entry name" value="ABCC_6TM_D1"/>
</dbReference>
<dbReference type="SUPFAM" id="SSF90123">
    <property type="entry name" value="ABC transporter transmembrane region"/>
    <property type="match status" value="2"/>
</dbReference>
<dbReference type="PANTHER" id="PTHR24223:SF415">
    <property type="entry name" value="FI20190P1"/>
    <property type="match status" value="1"/>
</dbReference>
<dbReference type="GO" id="GO:0005524">
    <property type="term" value="F:ATP binding"/>
    <property type="evidence" value="ECO:0007669"/>
    <property type="project" value="UniProtKB-KW"/>
</dbReference>
<evidence type="ECO:0000256" key="4">
    <source>
        <dbReference type="ARBA" id="ARBA00022741"/>
    </source>
</evidence>
<dbReference type="SMART" id="SM00382">
    <property type="entry name" value="AAA"/>
    <property type="match status" value="2"/>
</dbReference>
<sequence length="1326" mass="149027">MDVGFKLKRENPKKRANCLTKLFFGWMIETVRKGKNDLLELKDLYKALDPDKSERLTNKLEKHWNDEVVKAETKNKPPSLLSAIRKTFFLEFMLYGLMWFLINAIFRSSQPILLAKIIAQFSNEDRDYNDYSKYYYSAGLVGLTLFSVFLTHHMNFGLSKIGMRIRIACSSLIYRKLMRLNQTSLGRTAAGQVVNLLANDVARFDQALTPLHCIWVLPFQIVFLSWIIWTQVGIATVAGLVTLISVGVPLQGFLGKYIGRFRSTISKKTDRRVKLMNEIISGIQVIKMYVWENSFEAIVKAARADEIKTITYTSYLRGIFASCMVFLDRTALAITIMCYVLLGHEINASIVFSLAQAFNLLQNGVAIWFPMAVSQGAEALVSIRRLQEFLSLEELEEPRIEKTSKKGIILNAVNARWFDTPTLSNVSFNIPPGTLCAVVGPVGSGKSSLLQLLLGELPSSTGDVKIGGSISYCSQQPWLFYSTVRNNILFGRKYDRFLYEQVVRACALRKDFDQLPLGDKTVVGERGVALSGGQKARINLARAVYEQADIYLLDDPLSAVDTHVGKKLFDDCVDHYLKGRIRILVTHQLQYLKKADLIVVMNKGQVEDVGTFAELSSSKTGFSRLMAESGEANEINRVSEATTFDATLTTSSRKWGTTSMEVSKTIDYIEESQDVEEECGRNPNSKPLRKYLSATNHPCLLVILAILLVLAQALCACADYWVSYWTSEEEIRHLNRSSTTEIIEVHQLDGVHHNPSSYFYNYTPPGESFLDPLFDRILVNDEEYRVIKSNYAMYAYGALIAGSIVLTLARSFFFFKMCMISSVNLHSKIFHSLLKAPMRFFDTNPSGRILNRFSKDIGAVDEVLPKEILNVVQILLVLVGILANVIASNHYIVIAIIVLGALFMKLRNYYLLTAKTIKHLEGVTKSPVFSHVNSTINGITTIRASHAQRILIEEFDEHQDVHTSAWYLTIACTSTFGLWLDIVCSIFAASVIFTFVVLDEYIKFDGSVVGLAISQSMILTGMLTYGMRETAEVINQLTSVERVLEYTTIRQEGPFETDEVNVPETPWPTTGRIEFRNLTLRYAEDDRAALNNLSFFIEDGQKIGIVGRTGAGKSSLISALFRLSPTLGELLIDDLDTKKLGLSDLRRNISIIPQEPVLFSSTLRYNLDPFGEYEDKEIWNALEQVGLKDSVASLDFQVAGGGGNFSAGERQLICLARAVLRDNKILILDEATANVDLRTDSFIQSTIRSRFEDCTVLTIAHRLNTIMDSDKVLVMNFGEMVEFDHPHKLLQIEGGFFYKLVEETGPVMAQQLKDVALDAYQKAIQD</sequence>
<dbReference type="Pfam" id="PF00005">
    <property type="entry name" value="ABC_tran"/>
    <property type="match status" value="2"/>
</dbReference>
<gene>
    <name evidence="11" type="ORF">PHYEVI_LOCUS4731</name>
</gene>
<dbReference type="InterPro" id="IPR003593">
    <property type="entry name" value="AAA+_ATPase"/>
</dbReference>
<feature type="transmembrane region" description="Helical" evidence="8">
    <location>
        <begin position="234"/>
        <end position="254"/>
    </location>
</feature>
<organism evidence="11 12">
    <name type="scientific">Phyllotreta striolata</name>
    <name type="common">Striped flea beetle</name>
    <name type="synonym">Crioceris striolata</name>
    <dbReference type="NCBI Taxonomy" id="444603"/>
    <lineage>
        <taxon>Eukaryota</taxon>
        <taxon>Metazoa</taxon>
        <taxon>Ecdysozoa</taxon>
        <taxon>Arthropoda</taxon>
        <taxon>Hexapoda</taxon>
        <taxon>Insecta</taxon>
        <taxon>Pterygota</taxon>
        <taxon>Neoptera</taxon>
        <taxon>Endopterygota</taxon>
        <taxon>Coleoptera</taxon>
        <taxon>Polyphaga</taxon>
        <taxon>Cucujiformia</taxon>
        <taxon>Chrysomeloidea</taxon>
        <taxon>Chrysomelidae</taxon>
        <taxon>Galerucinae</taxon>
        <taxon>Alticini</taxon>
        <taxon>Phyllotreta</taxon>
    </lineage>
</organism>
<evidence type="ECO:0000259" key="9">
    <source>
        <dbReference type="PROSITE" id="PS50893"/>
    </source>
</evidence>
<keyword evidence="3 8" id="KW-0812">Transmembrane</keyword>
<evidence type="ECO:0000256" key="3">
    <source>
        <dbReference type="ARBA" id="ARBA00022692"/>
    </source>
</evidence>
<feature type="domain" description="ABC transmembrane type-1" evidence="10">
    <location>
        <begin position="772"/>
        <end position="1039"/>
    </location>
</feature>
<dbReference type="PANTHER" id="PTHR24223">
    <property type="entry name" value="ATP-BINDING CASSETTE SUB-FAMILY C"/>
    <property type="match status" value="1"/>
</dbReference>
<evidence type="ECO:0008006" key="13">
    <source>
        <dbReference type="Google" id="ProtNLM"/>
    </source>
</evidence>
<dbReference type="PROSITE" id="PS50929">
    <property type="entry name" value="ABC_TM1F"/>
    <property type="match status" value="2"/>
</dbReference>